<keyword evidence="3" id="KW-1185">Reference proteome</keyword>
<dbReference type="Proteomes" id="UP000092993">
    <property type="component" value="Unassembled WGS sequence"/>
</dbReference>
<dbReference type="AlphaFoldDB" id="A0A1C7M8I3"/>
<feature type="region of interest" description="Disordered" evidence="1">
    <location>
        <begin position="59"/>
        <end position="78"/>
    </location>
</feature>
<evidence type="ECO:0000313" key="3">
    <source>
        <dbReference type="Proteomes" id="UP000092993"/>
    </source>
</evidence>
<reference evidence="2 3" key="1">
    <citation type="submission" date="2016-03" db="EMBL/GenBank/DDBJ databases">
        <title>Whole genome sequencing of Grifola frondosa 9006-11.</title>
        <authorList>
            <person name="Min B."/>
            <person name="Park H."/>
            <person name="Kim J.-G."/>
            <person name="Cho H."/>
            <person name="Oh Y.-L."/>
            <person name="Kong W.-S."/>
            <person name="Choi I.-G."/>
        </authorList>
    </citation>
    <scope>NUCLEOTIDE SEQUENCE [LARGE SCALE GENOMIC DNA]</scope>
    <source>
        <strain evidence="2 3">9006-11</strain>
    </source>
</reference>
<proteinExistence type="predicted"/>
<evidence type="ECO:0000313" key="2">
    <source>
        <dbReference type="EMBL" id="OBZ73230.1"/>
    </source>
</evidence>
<sequence length="738" mass="83337">MRLNKSHKEVQKELRMMICTGYQGQLMRSKFISFDKLDADPGSQLAQEQAEHEDELINEEGFTSEDLFAGDTSDEAGDIDMDDEDTTTIFEVNVTDVPLQPEDIKSQINEVEISNEFIRRLRNATLATSGIPEKDLDRLLNPPQAPLDISDPILRLSLDIYLAVDRSSNQTYNDIRDALLRYNQSIEIYTHDTIKNKVKELTGVYSLPTDQCVNTCLAFTGPFETMDKCPVCGEARYDPLKPEKKIPRRVFHTILLGPQVQASRRTKQGAQEAQYQAEVTAKALEEMLPPGTDPKGFLNQYGDVHHGTDILEATYSGNISDKDFAVMFSVDGAQLYRNKASDCWMYMWTSLDLAPDLRYKKNRSFPGAIIGGPSKPKYLDSFLYPGFYHVAALQNEGLPMWDAWMDITYISHPFTVFATADGPAMALISGLVGHNGAQGCRFVCKQRGRRKENGTHYYPAALRPIDFDLPGSNHDDYDLNAIPEKSSEITARDPILWATHGHEVVMATPYLPGSFDRPPRNPVEKINSGYKAIEFMNWVYGLAPALLYGILPFHYWRNLCRLVQGIRLIHQRTITSDQLKLIKVVLAEFIHNFELLYYQRKSSRIHFCRPSLHALSHLADQVSRVGPPIYTTQFPMERFIGDLGSEIKQHSNPYANLSQRAVSRAQINALKAMVPDLDPTRGLPYLPYGSKDLGDGYVLLRAKDDKFRDVSPGEAVVMRRLFPNATRIGIHKSDDGLV</sequence>
<evidence type="ECO:0000256" key="1">
    <source>
        <dbReference type="SAM" id="MobiDB-lite"/>
    </source>
</evidence>
<dbReference type="EMBL" id="LUGG01000007">
    <property type="protein sequence ID" value="OBZ73230.1"/>
    <property type="molecule type" value="Genomic_DNA"/>
</dbReference>
<comment type="caution">
    <text evidence="2">The sequence shown here is derived from an EMBL/GenBank/DDBJ whole genome shotgun (WGS) entry which is preliminary data.</text>
</comment>
<dbReference type="STRING" id="5627.A0A1C7M8I3"/>
<organism evidence="2 3">
    <name type="scientific">Grifola frondosa</name>
    <name type="common">Maitake</name>
    <name type="synonym">Polyporus frondosus</name>
    <dbReference type="NCBI Taxonomy" id="5627"/>
    <lineage>
        <taxon>Eukaryota</taxon>
        <taxon>Fungi</taxon>
        <taxon>Dikarya</taxon>
        <taxon>Basidiomycota</taxon>
        <taxon>Agaricomycotina</taxon>
        <taxon>Agaricomycetes</taxon>
        <taxon>Polyporales</taxon>
        <taxon>Grifolaceae</taxon>
        <taxon>Grifola</taxon>
    </lineage>
</organism>
<gene>
    <name evidence="2" type="ORF">A0H81_07076</name>
</gene>
<protein>
    <submittedName>
        <fullName evidence="2">Uncharacterized protein</fullName>
    </submittedName>
</protein>
<dbReference type="PANTHER" id="PTHR46579:SF1">
    <property type="entry name" value="F5_8 TYPE C DOMAIN-CONTAINING PROTEIN"/>
    <property type="match status" value="1"/>
</dbReference>
<accession>A0A1C7M8I3</accession>
<dbReference type="OrthoDB" id="2669721at2759"/>
<name>A0A1C7M8I3_GRIFR</name>
<dbReference type="PANTHER" id="PTHR46579">
    <property type="entry name" value="F5/8 TYPE C DOMAIN-CONTAINING PROTEIN-RELATED"/>
    <property type="match status" value="1"/>
</dbReference>